<dbReference type="EC" id="5.1.3.8" evidence="3"/>
<comment type="similarity">
    <text evidence="2">Belongs to the N-acylglucosamine 2-epimerase family.</text>
</comment>
<dbReference type="InterPro" id="IPR010819">
    <property type="entry name" value="AGE/CE"/>
</dbReference>
<proteinExistence type="inferred from homology"/>
<dbReference type="EMBL" id="VSWD01000005">
    <property type="protein sequence ID" value="KAK3102532.1"/>
    <property type="molecule type" value="Genomic_DNA"/>
</dbReference>
<evidence type="ECO:0000256" key="6">
    <source>
        <dbReference type="ARBA" id="ARBA00031608"/>
    </source>
</evidence>
<dbReference type="GO" id="GO:0050121">
    <property type="term" value="F:N-acylglucosamine 2-epimerase activity"/>
    <property type="evidence" value="ECO:0007669"/>
    <property type="project" value="UniProtKB-EC"/>
</dbReference>
<evidence type="ECO:0000256" key="5">
    <source>
        <dbReference type="ARBA" id="ARBA00023235"/>
    </source>
</evidence>
<dbReference type="Proteomes" id="UP001186944">
    <property type="component" value="Unassembled WGS sequence"/>
</dbReference>
<gene>
    <name evidence="11" type="ORF">FSP39_012016</name>
</gene>
<comment type="catalytic activity">
    <reaction evidence="9">
        <text>an N-acyl-D-glucosamine = an N-acyl-D-mannosamine</text>
        <dbReference type="Rhea" id="RHEA:19033"/>
        <dbReference type="ChEBI" id="CHEBI:16062"/>
        <dbReference type="ChEBI" id="CHEBI:17274"/>
        <dbReference type="EC" id="5.1.3.8"/>
    </reaction>
    <physiologicalReaction direction="left-to-right" evidence="9">
        <dbReference type="Rhea" id="RHEA:19034"/>
    </physiologicalReaction>
    <physiologicalReaction direction="right-to-left" evidence="9">
        <dbReference type="Rhea" id="RHEA:19035"/>
    </physiologicalReaction>
</comment>
<keyword evidence="12" id="KW-1185">Reference proteome</keyword>
<reference evidence="11" key="1">
    <citation type="submission" date="2019-08" db="EMBL/GenBank/DDBJ databases">
        <title>The improved chromosome-level genome for the pearl oyster Pinctada fucata martensii using PacBio sequencing and Hi-C.</title>
        <authorList>
            <person name="Zheng Z."/>
        </authorList>
    </citation>
    <scope>NUCLEOTIDE SEQUENCE</scope>
    <source>
        <strain evidence="11">ZZ-2019</strain>
        <tissue evidence="11">Adductor muscle</tissue>
    </source>
</reference>
<dbReference type="InterPro" id="IPR012341">
    <property type="entry name" value="6hp_glycosidase-like_sf"/>
</dbReference>
<evidence type="ECO:0000256" key="4">
    <source>
        <dbReference type="ARBA" id="ARBA00014959"/>
    </source>
</evidence>
<dbReference type="PANTHER" id="PTHR15108">
    <property type="entry name" value="N-ACYLGLUCOSAMINE-2-EPIMERASE"/>
    <property type="match status" value="1"/>
</dbReference>
<keyword evidence="5" id="KW-0413">Isomerase</keyword>
<evidence type="ECO:0000313" key="12">
    <source>
        <dbReference type="Proteomes" id="UP001186944"/>
    </source>
</evidence>
<dbReference type="AlphaFoldDB" id="A0AA88YC41"/>
<evidence type="ECO:0000256" key="2">
    <source>
        <dbReference type="ARBA" id="ARBA00008558"/>
    </source>
</evidence>
<evidence type="ECO:0000256" key="3">
    <source>
        <dbReference type="ARBA" id="ARBA00013176"/>
    </source>
</evidence>
<comment type="caution">
    <text evidence="11">The sequence shown here is derived from an EMBL/GenBank/DDBJ whole genome shotgun (WGS) entry which is preliminary data.</text>
</comment>
<dbReference type="SUPFAM" id="SSF48208">
    <property type="entry name" value="Six-hairpin glycosidases"/>
    <property type="match status" value="1"/>
</dbReference>
<organism evidence="11 12">
    <name type="scientific">Pinctada imbricata</name>
    <name type="common">Atlantic pearl-oyster</name>
    <name type="synonym">Pinctada martensii</name>
    <dbReference type="NCBI Taxonomy" id="66713"/>
    <lineage>
        <taxon>Eukaryota</taxon>
        <taxon>Metazoa</taxon>
        <taxon>Spiralia</taxon>
        <taxon>Lophotrochozoa</taxon>
        <taxon>Mollusca</taxon>
        <taxon>Bivalvia</taxon>
        <taxon>Autobranchia</taxon>
        <taxon>Pteriomorphia</taxon>
        <taxon>Pterioida</taxon>
        <taxon>Pterioidea</taxon>
        <taxon>Pteriidae</taxon>
        <taxon>Pinctada</taxon>
    </lineage>
</organism>
<dbReference type="GO" id="GO:0005975">
    <property type="term" value="P:carbohydrate metabolic process"/>
    <property type="evidence" value="ECO:0007669"/>
    <property type="project" value="InterPro"/>
</dbReference>
<evidence type="ECO:0000313" key="11">
    <source>
        <dbReference type="EMBL" id="KAK3102532.1"/>
    </source>
</evidence>
<evidence type="ECO:0000256" key="9">
    <source>
        <dbReference type="ARBA" id="ARBA00034243"/>
    </source>
</evidence>
<dbReference type="Pfam" id="PF07221">
    <property type="entry name" value="GlcNAc_2-epim"/>
    <property type="match status" value="1"/>
</dbReference>
<evidence type="ECO:0000256" key="7">
    <source>
        <dbReference type="ARBA" id="ARBA00031909"/>
    </source>
</evidence>
<accession>A0AA88YC41</accession>
<name>A0AA88YC41_PINIB</name>
<dbReference type="Gene3D" id="1.50.10.10">
    <property type="match status" value="1"/>
</dbReference>
<dbReference type="InterPro" id="IPR008928">
    <property type="entry name" value="6-hairpin_glycosidase_sf"/>
</dbReference>
<comment type="pathway">
    <text evidence="1">Amino-sugar metabolism; N-acetylneuraminate degradation.</text>
</comment>
<evidence type="ECO:0000256" key="10">
    <source>
        <dbReference type="ARBA" id="ARBA00046544"/>
    </source>
</evidence>
<comment type="subunit">
    <text evidence="10">Homodimer. Forms a heterodimer with renin and inhibits its activity.</text>
</comment>
<protein>
    <recommendedName>
        <fullName evidence="4">N-acylglucosamine 2-epimerase</fullName>
        <ecNumber evidence="3">5.1.3.8</ecNumber>
    </recommendedName>
    <alternativeName>
        <fullName evidence="8">GlcNAc 2-epimerase</fullName>
    </alternativeName>
    <alternativeName>
        <fullName evidence="6">N-acetyl-D-glucosamine 2-epimerase</fullName>
    </alternativeName>
    <alternativeName>
        <fullName evidence="7">Renin-binding protein</fullName>
    </alternativeName>
</protein>
<sequence>MLSLIAIPQNIPGHAIEAGWFLLRQAKKTGDVDLKKTALEQFMLNPLNYGWDKEYGGIYYFLDADGLSPTQLEWDMKLWWPHNEAMISFLMAYKETNDVMYLDLFAKVFDYSCSHFVDEKQGEWFGYLNRRGEVTHRFKGGPWKGKCNDQRKINEINNISEKVQHADSLM</sequence>
<evidence type="ECO:0000256" key="8">
    <source>
        <dbReference type="ARBA" id="ARBA00033215"/>
    </source>
</evidence>
<evidence type="ECO:0000256" key="1">
    <source>
        <dbReference type="ARBA" id="ARBA00004878"/>
    </source>
</evidence>